<evidence type="ECO:0000313" key="4">
    <source>
        <dbReference type="Proteomes" id="UP001180453"/>
    </source>
</evidence>
<dbReference type="PANTHER" id="PTHR45737">
    <property type="entry name" value="VON WILLEBRAND FACTOR A DOMAIN-CONTAINING PROTEIN 5A"/>
    <property type="match status" value="1"/>
</dbReference>
<comment type="caution">
    <text evidence="3">The sequence shown here is derived from an EMBL/GenBank/DDBJ whole genome shotgun (WGS) entry which is preliminary data.</text>
</comment>
<evidence type="ECO:0000259" key="2">
    <source>
        <dbReference type="PROSITE" id="PS51468"/>
    </source>
</evidence>
<dbReference type="Proteomes" id="UP001180453">
    <property type="component" value="Unassembled WGS sequence"/>
</dbReference>
<feature type="domain" description="VIT" evidence="2">
    <location>
        <begin position="39"/>
        <end position="167"/>
    </location>
</feature>
<organism evidence="3 4">
    <name type="scientific">Roseateles saccharophilus</name>
    <name type="common">Pseudomonas saccharophila</name>
    <dbReference type="NCBI Taxonomy" id="304"/>
    <lineage>
        <taxon>Bacteria</taxon>
        <taxon>Pseudomonadati</taxon>
        <taxon>Pseudomonadota</taxon>
        <taxon>Betaproteobacteria</taxon>
        <taxon>Burkholderiales</taxon>
        <taxon>Sphaerotilaceae</taxon>
        <taxon>Roseateles</taxon>
    </lineage>
</organism>
<protein>
    <recommendedName>
        <fullName evidence="2">VIT domain-containing protein</fullName>
    </recommendedName>
</protein>
<dbReference type="Gene3D" id="2.60.120.380">
    <property type="match status" value="1"/>
</dbReference>
<keyword evidence="1" id="KW-0732">Signal</keyword>
<proteinExistence type="predicted"/>
<gene>
    <name evidence="3" type="ORF">J2X20_002550</name>
</gene>
<dbReference type="PANTHER" id="PTHR45737:SF6">
    <property type="entry name" value="VON WILLEBRAND FACTOR A DOMAIN-CONTAINING PROTEIN 5A"/>
    <property type="match status" value="1"/>
</dbReference>
<dbReference type="PROSITE" id="PS51468">
    <property type="entry name" value="VIT"/>
    <property type="match status" value="1"/>
</dbReference>
<reference evidence="3 4" key="1">
    <citation type="submission" date="2023-07" db="EMBL/GenBank/DDBJ databases">
        <title>Sorghum-associated microbial communities from plants grown in Nebraska, USA.</title>
        <authorList>
            <person name="Schachtman D."/>
        </authorList>
    </citation>
    <scope>NUCLEOTIDE SEQUENCE [LARGE SCALE GENOMIC DNA]</scope>
    <source>
        <strain evidence="3 4">BE314</strain>
    </source>
</reference>
<evidence type="ECO:0000256" key="1">
    <source>
        <dbReference type="SAM" id="SignalP"/>
    </source>
</evidence>
<dbReference type="Pfam" id="PF08487">
    <property type="entry name" value="VIT"/>
    <property type="match status" value="1"/>
</dbReference>
<name>A0ABU1YM05_ROSSA</name>
<sequence>MPSATTLRSLLALLTLAASATFALSPPPPPVKPPPPIAPPMPRFIVPDAGQPLTLQRVQVQATLAGAQAQTRLELVVRNPNPRQLEATLEFPLDAGQSVVGFALDIRGEMVAAVPVPKDKGRQVFDDISRRRVDPALLERTAGNNFKLRIYPVPPNGERRVMLQLAETLQPNAHGRLQYRLPLNFGQPMAQFEGRFDLRGGTRILPAGALAGVETFARGDQTSMQLQRRDWQPREALALSWAGSGGDNVVVQEHLGQVYAYAELAAAEGARGPARLPRELNLVWDASGSGAERDHARELALLDALFSAARDVRVHLTVARDAAEQERVFDVRGGDWQALRRTLQQLPYDGASSPATWYAGLAAAPSGSGTMSLLFSDGLATWPDLGGQPPAGPVFTVNAASRADLPRLRRLAETSGARLLDLTRMDTASAFTALTRPGLQVVDVKGDGVEGIEDVVIESLHPENGRLAIAARLTVVTGRLLVTLTDGQGRRSQRRIELRAPTESPASDEATLPLAARRWAELRVAELSAEQQRNRAQIRRLGEQFRLLSAETSLIVLDELADYVRYEIVPPTAAMRATYQQMLAQRGASRQADRERHVDGLVQRFKQREAWWAKTFPLEAPPVAEARPTAPLPPVAPAPVRPSIAVPSQAAKAAADVARPAPIAPPPAPAEMRMAAPPAPAPAMASMAAPALESVAVTGSRRAREEDAGTAASPAAASIALRAWEPNAAYVRRLREASDGERYAVYLDERPGYLSSTAFFIDAAEIFFAKGQQALALRVLSNLAEMELENRHILRILAYRLLQADQVALAVPLLERVRELAPDEPQSSRDLALALAPTQPQRAVDLLWDVASRPWDGRFADIDLIALTELNALAARTPRLNLSRVDARLRRNLPLDLRAVLTWDADNTDIDLWVTDPDGEKAYYAHRLTRQGGAMSRDFTGGYGPEEFSLRRAKPGRYEVRAQFYGHNQQLVSPYTTLMLWLSTGFGTAAQKDERSVLRLSGRGDQVLVGSFEVEAPAAGASK</sequence>
<dbReference type="EMBL" id="JAVDXU010000002">
    <property type="protein sequence ID" value="MDR7269892.1"/>
    <property type="molecule type" value="Genomic_DNA"/>
</dbReference>
<evidence type="ECO:0000313" key="3">
    <source>
        <dbReference type="EMBL" id="MDR7269892.1"/>
    </source>
</evidence>
<dbReference type="RefSeq" id="WP_310265237.1">
    <property type="nucleotide sequence ID" value="NZ_JAVDXU010000002.1"/>
</dbReference>
<dbReference type="InterPro" id="IPR013694">
    <property type="entry name" value="VIT"/>
</dbReference>
<dbReference type="Pfam" id="PF09906">
    <property type="entry name" value="DUF2135"/>
    <property type="match status" value="1"/>
</dbReference>
<feature type="signal peptide" evidence="1">
    <location>
        <begin position="1"/>
        <end position="23"/>
    </location>
</feature>
<feature type="chain" id="PRO_5046157366" description="VIT domain-containing protein" evidence="1">
    <location>
        <begin position="24"/>
        <end position="1023"/>
    </location>
</feature>
<accession>A0ABU1YM05</accession>
<dbReference type="InterPro" id="IPR019220">
    <property type="entry name" value="DUF2135"/>
</dbReference>
<keyword evidence="4" id="KW-1185">Reference proteome</keyword>